<sequence>MILELLDGVEVPKASSTQENAFFWKHVANFHTPISFLKLSQAGFKYSGHGLGIVCEHCHKSHSLISLSNDLSPSSLDFHNFGCSQIENDIVTTNVASGAVSDIPESDGTQVEPRKNVSENIAKGIATASGQTEVTSCTPLNERNINLAQERGLVERISTRELTDQEISETEPSYSGLSTPPAAPSEIDYSNQMARRESFNSWSGQCPFNPGDLSLFYYFIGPDFCLKCWQCKIVIHINGDEEDLPRLRLELNEGRPICCLCYHRLPRLSSQCVVSQDNDRREDEDLSEEI</sequence>
<protein>
    <submittedName>
        <fullName evidence="1">E3 ubiquitin-protein ligase XIAP</fullName>
    </submittedName>
</protein>
<reference evidence="1" key="1">
    <citation type="journal article" date="2023" name="PLoS Negl. Trop. Dis.">
        <title>A genome sequence for Biomphalaria pfeifferi, the major vector snail for the human-infecting parasite Schistosoma mansoni.</title>
        <authorList>
            <person name="Bu L."/>
            <person name="Lu L."/>
            <person name="Laidemitt M.R."/>
            <person name="Zhang S.M."/>
            <person name="Mutuku M."/>
            <person name="Mkoji G."/>
            <person name="Steinauer M."/>
            <person name="Loker E.S."/>
        </authorList>
    </citation>
    <scope>NUCLEOTIDE SEQUENCE</scope>
    <source>
        <strain evidence="1">KasaAsao</strain>
    </source>
</reference>
<keyword evidence="2" id="KW-1185">Reference proteome</keyword>
<organism evidence="1 2">
    <name type="scientific">Biomphalaria pfeifferi</name>
    <name type="common">Bloodfluke planorb</name>
    <name type="synonym">Freshwater snail</name>
    <dbReference type="NCBI Taxonomy" id="112525"/>
    <lineage>
        <taxon>Eukaryota</taxon>
        <taxon>Metazoa</taxon>
        <taxon>Spiralia</taxon>
        <taxon>Lophotrochozoa</taxon>
        <taxon>Mollusca</taxon>
        <taxon>Gastropoda</taxon>
        <taxon>Heterobranchia</taxon>
        <taxon>Euthyneura</taxon>
        <taxon>Panpulmonata</taxon>
        <taxon>Hygrophila</taxon>
        <taxon>Lymnaeoidea</taxon>
        <taxon>Planorbidae</taxon>
        <taxon>Biomphalaria</taxon>
    </lineage>
</organism>
<evidence type="ECO:0000313" key="2">
    <source>
        <dbReference type="Proteomes" id="UP001233172"/>
    </source>
</evidence>
<dbReference type="EMBL" id="JASAOG010000017">
    <property type="protein sequence ID" value="KAK0064330.1"/>
    <property type="molecule type" value="Genomic_DNA"/>
</dbReference>
<proteinExistence type="predicted"/>
<dbReference type="SUPFAM" id="SSF57924">
    <property type="entry name" value="Inhibitor of apoptosis (IAP) repeat"/>
    <property type="match status" value="2"/>
</dbReference>
<dbReference type="AlphaFoldDB" id="A0AAD8C148"/>
<evidence type="ECO:0000313" key="1">
    <source>
        <dbReference type="EMBL" id="KAK0064330.1"/>
    </source>
</evidence>
<name>A0AAD8C148_BIOPF</name>
<dbReference type="Proteomes" id="UP001233172">
    <property type="component" value="Unassembled WGS sequence"/>
</dbReference>
<reference evidence="1" key="2">
    <citation type="submission" date="2023-04" db="EMBL/GenBank/DDBJ databases">
        <authorList>
            <person name="Bu L."/>
            <person name="Lu L."/>
            <person name="Laidemitt M.R."/>
            <person name="Zhang S.M."/>
            <person name="Mutuku M."/>
            <person name="Mkoji G."/>
            <person name="Steinauer M."/>
            <person name="Loker E.S."/>
        </authorList>
    </citation>
    <scope>NUCLEOTIDE SEQUENCE</scope>
    <source>
        <strain evidence="1">KasaAsao</strain>
        <tissue evidence="1">Whole Snail</tissue>
    </source>
</reference>
<accession>A0AAD8C148</accession>
<comment type="caution">
    <text evidence="1">The sequence shown here is derived from an EMBL/GenBank/DDBJ whole genome shotgun (WGS) entry which is preliminary data.</text>
</comment>
<gene>
    <name evidence="1" type="ORF">Bpfe_005989</name>
</gene>